<gene>
    <name evidence="1" type="ORF">ETB97_001659</name>
</gene>
<proteinExistence type="predicted"/>
<protein>
    <submittedName>
        <fullName evidence="1">Uncharacterized protein</fullName>
    </submittedName>
</protein>
<dbReference type="InterPro" id="IPR029044">
    <property type="entry name" value="Nucleotide-diphossugar_trans"/>
</dbReference>
<organism evidence="1 2">
    <name type="scientific">Petromyces alliaceus</name>
    <name type="common">Aspergillus alliaceus</name>
    <dbReference type="NCBI Taxonomy" id="209559"/>
    <lineage>
        <taxon>Eukaryota</taxon>
        <taxon>Fungi</taxon>
        <taxon>Dikarya</taxon>
        <taxon>Ascomycota</taxon>
        <taxon>Pezizomycotina</taxon>
        <taxon>Eurotiomycetes</taxon>
        <taxon>Eurotiomycetidae</taxon>
        <taxon>Eurotiales</taxon>
        <taxon>Aspergillaceae</taxon>
        <taxon>Aspergillus</taxon>
        <taxon>Aspergillus subgen. Circumdati</taxon>
    </lineage>
</organism>
<dbReference type="AlphaFoldDB" id="A0A8H6E6W7"/>
<name>A0A8H6E6W7_PETAA</name>
<evidence type="ECO:0000313" key="2">
    <source>
        <dbReference type="Proteomes" id="UP000541154"/>
    </source>
</evidence>
<accession>A0A8H6E6W7</accession>
<dbReference type="Gene3D" id="3.90.550.10">
    <property type="entry name" value="Spore Coat Polysaccharide Biosynthesis Protein SpsA, Chain A"/>
    <property type="match status" value="1"/>
</dbReference>
<evidence type="ECO:0000313" key="1">
    <source>
        <dbReference type="EMBL" id="KAF5860370.1"/>
    </source>
</evidence>
<comment type="caution">
    <text evidence="1">The sequence shown here is derived from an EMBL/GenBank/DDBJ whole genome shotgun (WGS) entry which is preliminary data.</text>
</comment>
<sequence length="185" mass="21366">MDADTIVLQPLDDIFTDNTTALQQSIPPREGLGNSVDNDFPLPEAYLLSGIHDRWVEQALPPVPENDFYAADNYINAGFFVLSPSETLFNYYVHLLDTADRFDATYPEQNLLNCAHRVDGRIPWRELGPGWNQKPLFATMDDLKNFKSLHQKWWLPISDKGVESYFRNVIQEMETFFHDRDNLAI</sequence>
<reference evidence="1 2" key="1">
    <citation type="submission" date="2019-04" db="EMBL/GenBank/DDBJ databases">
        <title>Aspergillus burnettii sp. nov., novel species from soil in southeast Queensland.</title>
        <authorList>
            <person name="Gilchrist C.L.M."/>
            <person name="Pitt J.I."/>
            <person name="Lange L."/>
            <person name="Lacey H.J."/>
            <person name="Vuong D."/>
            <person name="Midgley D.J."/>
            <person name="Greenfield P."/>
            <person name="Bradbury M."/>
            <person name="Lacey E."/>
            <person name="Busk P.K."/>
            <person name="Pilgaard B."/>
            <person name="Chooi Y.H."/>
            <person name="Piggott A.M."/>
        </authorList>
    </citation>
    <scope>NUCLEOTIDE SEQUENCE [LARGE SCALE GENOMIC DNA]</scope>
    <source>
        <strain evidence="1 2">FRR 5400</strain>
    </source>
</reference>
<dbReference type="Proteomes" id="UP000541154">
    <property type="component" value="Unassembled WGS sequence"/>
</dbReference>
<keyword evidence="2" id="KW-1185">Reference proteome</keyword>
<dbReference type="SUPFAM" id="SSF53448">
    <property type="entry name" value="Nucleotide-diphospho-sugar transferases"/>
    <property type="match status" value="1"/>
</dbReference>
<dbReference type="EMBL" id="SPNV01000132">
    <property type="protein sequence ID" value="KAF5860370.1"/>
    <property type="molecule type" value="Genomic_DNA"/>
</dbReference>